<evidence type="ECO:0000256" key="1">
    <source>
        <dbReference type="ARBA" id="ARBA00004651"/>
    </source>
</evidence>
<dbReference type="InterPro" id="IPR032807">
    <property type="entry name" value="GNVR"/>
</dbReference>
<comment type="subcellular location">
    <subcellularLocation>
        <location evidence="1">Cell membrane</location>
        <topology evidence="1">Multi-pass membrane protein</topology>
    </subcellularLocation>
</comment>
<keyword evidence="3 7" id="KW-0812">Transmembrane</keyword>
<evidence type="ECO:0000256" key="4">
    <source>
        <dbReference type="ARBA" id="ARBA00022989"/>
    </source>
</evidence>
<evidence type="ECO:0000256" key="3">
    <source>
        <dbReference type="ARBA" id="ARBA00022692"/>
    </source>
</evidence>
<evidence type="ECO:0000313" key="10">
    <source>
        <dbReference type="EMBL" id="MBT1073023.1"/>
    </source>
</evidence>
<dbReference type="EMBL" id="JAHDYS010000015">
    <property type="protein sequence ID" value="MBT1073023.1"/>
    <property type="molecule type" value="Genomic_DNA"/>
</dbReference>
<keyword evidence="11" id="KW-1185">Reference proteome</keyword>
<evidence type="ECO:0000259" key="8">
    <source>
        <dbReference type="Pfam" id="PF02706"/>
    </source>
</evidence>
<feature type="domain" description="Polysaccharide chain length determinant N-terminal" evidence="8">
    <location>
        <begin position="16"/>
        <end position="118"/>
    </location>
</feature>
<dbReference type="PANTHER" id="PTHR32309">
    <property type="entry name" value="TYROSINE-PROTEIN KINASE"/>
    <property type="match status" value="1"/>
</dbReference>
<evidence type="ECO:0000256" key="7">
    <source>
        <dbReference type="SAM" id="Phobius"/>
    </source>
</evidence>
<proteinExistence type="predicted"/>
<dbReference type="Pfam" id="PF13807">
    <property type="entry name" value="GNVR"/>
    <property type="match status" value="1"/>
</dbReference>
<comment type="caution">
    <text evidence="10">The sequence shown here is derived from an EMBL/GenBank/DDBJ whole genome shotgun (WGS) entry which is preliminary data.</text>
</comment>
<organism evidence="10 11">
    <name type="scientific">Pelotalea chapellei</name>
    <dbReference type="NCBI Taxonomy" id="44671"/>
    <lineage>
        <taxon>Bacteria</taxon>
        <taxon>Pseudomonadati</taxon>
        <taxon>Thermodesulfobacteriota</taxon>
        <taxon>Desulfuromonadia</taxon>
        <taxon>Geobacterales</taxon>
        <taxon>Geobacteraceae</taxon>
        <taxon>Pelotalea</taxon>
    </lineage>
</organism>
<evidence type="ECO:0000313" key="11">
    <source>
        <dbReference type="Proteomes" id="UP000784128"/>
    </source>
</evidence>
<name>A0ABS5UBF6_9BACT</name>
<feature type="domain" description="Tyrosine-protein kinase G-rich" evidence="9">
    <location>
        <begin position="299"/>
        <end position="375"/>
    </location>
</feature>
<dbReference type="Gene3D" id="1.10.287.1490">
    <property type="match status" value="1"/>
</dbReference>
<feature type="transmembrane region" description="Helical" evidence="7">
    <location>
        <begin position="33"/>
        <end position="51"/>
    </location>
</feature>
<dbReference type="SUPFAM" id="SSF58100">
    <property type="entry name" value="Bacterial hemolysins"/>
    <property type="match status" value="1"/>
</dbReference>
<protein>
    <submittedName>
        <fullName evidence="10">Lipopolysaccharide biosynthesis protein</fullName>
    </submittedName>
</protein>
<evidence type="ECO:0000259" key="9">
    <source>
        <dbReference type="Pfam" id="PF13807"/>
    </source>
</evidence>
<dbReference type="InterPro" id="IPR050445">
    <property type="entry name" value="Bact_polysacc_biosynth/exp"/>
</dbReference>
<keyword evidence="5 7" id="KW-0472">Membrane</keyword>
<feature type="transmembrane region" description="Helical" evidence="7">
    <location>
        <begin position="353"/>
        <end position="373"/>
    </location>
</feature>
<dbReference type="Proteomes" id="UP000784128">
    <property type="component" value="Unassembled WGS sequence"/>
</dbReference>
<sequence length="403" mass="43798">MNNNSPTPENYQSPEDEINLLELLQVIVKRKATILKICTVAVILSVCYALSMKNIYTASAKILPPQKDSGAGGLSALLSQAGGLAGLAAGGMSLGGSTDLYMGIIKSRSVADAVIKKLDLQREFKTKTADETRKKLESVVKVKAGKDGIITIDADSPDPKKAAVLANTFVEELGRRSVQLNLSKAGAERVFLEKRLEVVKQDLQSAEESMKQFQEKYKTFKADSQATAAIEGIARLKAEIVTKEVQLASLRNSMTDESNDVKTIQAALTKLKNQLGGMAGGGKMDVIPSMGNVPTLGVEYVRKLRDLKIQEALFEQLTKQYEVAKLTEAKDSSSLQILDDAVAPARKSKPKRLIIVLLTTATAFFASVFIVFFQEYLSKLSPADAVMVRNLKKSLFSFRGSIE</sequence>
<dbReference type="RefSeq" id="WP_214300630.1">
    <property type="nucleotide sequence ID" value="NZ_JAHDYS010000015.1"/>
</dbReference>
<accession>A0ABS5UBF6</accession>
<dbReference type="InterPro" id="IPR003856">
    <property type="entry name" value="LPS_length_determ_N"/>
</dbReference>
<keyword evidence="6" id="KW-0175">Coiled coil</keyword>
<feature type="coiled-coil region" evidence="6">
    <location>
        <begin position="189"/>
        <end position="274"/>
    </location>
</feature>
<keyword evidence="4 7" id="KW-1133">Transmembrane helix</keyword>
<evidence type="ECO:0000256" key="2">
    <source>
        <dbReference type="ARBA" id="ARBA00022475"/>
    </source>
</evidence>
<evidence type="ECO:0000256" key="6">
    <source>
        <dbReference type="SAM" id="Coils"/>
    </source>
</evidence>
<reference evidence="10 11" key="1">
    <citation type="submission" date="2021-05" db="EMBL/GenBank/DDBJ databases">
        <title>The draft genome of Geobacter chapellei DSM 13688.</title>
        <authorList>
            <person name="Xu Z."/>
            <person name="Masuda Y."/>
            <person name="Itoh H."/>
            <person name="Senoo K."/>
        </authorList>
    </citation>
    <scope>NUCLEOTIDE SEQUENCE [LARGE SCALE GENOMIC DNA]</scope>
    <source>
        <strain evidence="10 11">DSM 13688</strain>
    </source>
</reference>
<evidence type="ECO:0000256" key="5">
    <source>
        <dbReference type="ARBA" id="ARBA00023136"/>
    </source>
</evidence>
<gene>
    <name evidence="10" type="ORF">KJB30_14615</name>
</gene>
<dbReference type="PANTHER" id="PTHR32309:SF13">
    <property type="entry name" value="FERRIC ENTEROBACTIN TRANSPORT PROTEIN FEPE"/>
    <property type="match status" value="1"/>
</dbReference>
<keyword evidence="2" id="KW-1003">Cell membrane</keyword>
<dbReference type="Pfam" id="PF02706">
    <property type="entry name" value="Wzz"/>
    <property type="match status" value="1"/>
</dbReference>